<evidence type="ECO:0000313" key="9">
    <source>
        <dbReference type="Proteomes" id="UP000664073"/>
    </source>
</evidence>
<feature type="transmembrane region" description="Helical" evidence="7">
    <location>
        <begin position="368"/>
        <end position="389"/>
    </location>
</feature>
<evidence type="ECO:0000313" key="8">
    <source>
        <dbReference type="EMBL" id="MBO1324406.1"/>
    </source>
</evidence>
<dbReference type="EMBL" id="JAFVMH010000002">
    <property type="protein sequence ID" value="MBO1324406.1"/>
    <property type="molecule type" value="Genomic_DNA"/>
</dbReference>
<organism evidence="8 9">
    <name type="scientific">Acetobacter garciniae</name>
    <dbReference type="NCBI Taxonomy" id="2817435"/>
    <lineage>
        <taxon>Bacteria</taxon>
        <taxon>Pseudomonadati</taxon>
        <taxon>Pseudomonadota</taxon>
        <taxon>Alphaproteobacteria</taxon>
        <taxon>Acetobacterales</taxon>
        <taxon>Acetobacteraceae</taxon>
        <taxon>Acetobacter</taxon>
    </lineage>
</organism>
<dbReference type="Proteomes" id="UP000664073">
    <property type="component" value="Unassembled WGS sequence"/>
</dbReference>
<feature type="transmembrane region" description="Helical" evidence="7">
    <location>
        <begin position="105"/>
        <end position="132"/>
    </location>
</feature>
<dbReference type="Pfam" id="PF07690">
    <property type="entry name" value="MFS_1"/>
    <property type="match status" value="1"/>
</dbReference>
<name>A0A939HNS9_9PROT</name>
<proteinExistence type="predicted"/>
<sequence>MLKLDTATRSILAVVLFTLLCYIEIGLQMVVVSLFVKERLGFSLVWAGFAVSVQYLATFGSRGWAGNRIDIIGPKKVVVRGLVTGVLSGLVLVAAQTVAARPMAAFALVLLARIALGISESMVATAALVWNIRRVGTAHTAQVISWNGVCSYGGIALGAPVAMGIYQNTPPVMGGLSAVGLCCAALMALGLPWAAMQPAVRPLEEGKRLPFLSVLGKVAPYGVVLAGGSIGFGAISSLYALYFVDRSWQGAATGLSAFGVIFVLTRFVLTGQIARHGGLRVAMASLLAEACGLAAIALAPTPVLADLGAALAGAGFALLFPALGVSAVAKTGPESRGAAIGAFSVFLDIAIGLSGPLLGMIVPLGGYMGVYLSAAVFSVLGAAICLGLISREG</sequence>
<keyword evidence="5 7" id="KW-1133">Transmembrane helix</keyword>
<feature type="transmembrane region" description="Helical" evidence="7">
    <location>
        <begin position="144"/>
        <end position="166"/>
    </location>
</feature>
<evidence type="ECO:0000256" key="1">
    <source>
        <dbReference type="ARBA" id="ARBA00004651"/>
    </source>
</evidence>
<comment type="caution">
    <text evidence="8">The sequence shown here is derived from an EMBL/GenBank/DDBJ whole genome shotgun (WGS) entry which is preliminary data.</text>
</comment>
<dbReference type="NCBIfam" id="NF003477">
    <property type="entry name" value="PRK05122.1"/>
    <property type="match status" value="1"/>
</dbReference>
<dbReference type="PANTHER" id="PTHR23517">
    <property type="entry name" value="RESISTANCE PROTEIN MDTM, PUTATIVE-RELATED-RELATED"/>
    <property type="match status" value="1"/>
</dbReference>
<keyword evidence="2" id="KW-0813">Transport</keyword>
<reference evidence="8" key="1">
    <citation type="submission" date="2021-03" db="EMBL/GenBank/DDBJ databases">
        <title>The complete genome sequence of Acetobacter sp. TBRC 12339.</title>
        <authorList>
            <person name="Charoenyingcharoen P."/>
            <person name="Yukphan P."/>
        </authorList>
    </citation>
    <scope>NUCLEOTIDE SEQUENCE</scope>
    <source>
        <strain evidence="8">TBRC 12339</strain>
    </source>
</reference>
<feature type="transmembrane region" description="Helical" evidence="7">
    <location>
        <begin position="307"/>
        <end position="328"/>
    </location>
</feature>
<dbReference type="Gene3D" id="1.20.1250.20">
    <property type="entry name" value="MFS general substrate transporter like domains"/>
    <property type="match status" value="1"/>
</dbReference>
<feature type="transmembrane region" description="Helical" evidence="7">
    <location>
        <begin position="340"/>
        <end position="362"/>
    </location>
</feature>
<feature type="transmembrane region" description="Helical" evidence="7">
    <location>
        <begin position="172"/>
        <end position="197"/>
    </location>
</feature>
<feature type="transmembrane region" description="Helical" evidence="7">
    <location>
        <begin position="12"/>
        <end position="36"/>
    </location>
</feature>
<keyword evidence="4 7" id="KW-0812">Transmembrane</keyword>
<dbReference type="RefSeq" id="WP_207845109.1">
    <property type="nucleotide sequence ID" value="NZ_JAFVMH010000002.1"/>
</dbReference>
<comment type="subcellular location">
    <subcellularLocation>
        <location evidence="1">Cell membrane</location>
        <topology evidence="1">Multi-pass membrane protein</topology>
    </subcellularLocation>
</comment>
<keyword evidence="6 7" id="KW-0472">Membrane</keyword>
<evidence type="ECO:0000256" key="2">
    <source>
        <dbReference type="ARBA" id="ARBA00022448"/>
    </source>
</evidence>
<evidence type="ECO:0000256" key="7">
    <source>
        <dbReference type="SAM" id="Phobius"/>
    </source>
</evidence>
<evidence type="ECO:0000256" key="3">
    <source>
        <dbReference type="ARBA" id="ARBA00022475"/>
    </source>
</evidence>
<feature type="transmembrane region" description="Helical" evidence="7">
    <location>
        <begin position="77"/>
        <end position="99"/>
    </location>
</feature>
<protein>
    <submittedName>
        <fullName evidence="8">MFS transporter</fullName>
    </submittedName>
</protein>
<dbReference type="InterPro" id="IPR011701">
    <property type="entry name" value="MFS"/>
</dbReference>
<evidence type="ECO:0000256" key="5">
    <source>
        <dbReference type="ARBA" id="ARBA00022989"/>
    </source>
</evidence>
<feature type="transmembrane region" description="Helical" evidence="7">
    <location>
        <begin position="281"/>
        <end position="301"/>
    </location>
</feature>
<dbReference type="GO" id="GO:0022857">
    <property type="term" value="F:transmembrane transporter activity"/>
    <property type="evidence" value="ECO:0007669"/>
    <property type="project" value="InterPro"/>
</dbReference>
<dbReference type="InterPro" id="IPR036259">
    <property type="entry name" value="MFS_trans_sf"/>
</dbReference>
<feature type="transmembrane region" description="Helical" evidence="7">
    <location>
        <begin position="42"/>
        <end position="65"/>
    </location>
</feature>
<accession>A0A939HNS9</accession>
<dbReference type="SUPFAM" id="SSF103473">
    <property type="entry name" value="MFS general substrate transporter"/>
    <property type="match status" value="1"/>
</dbReference>
<dbReference type="PANTHER" id="PTHR23517:SF13">
    <property type="entry name" value="MAJOR FACILITATOR SUPERFAMILY MFS_1"/>
    <property type="match status" value="1"/>
</dbReference>
<evidence type="ECO:0000256" key="6">
    <source>
        <dbReference type="ARBA" id="ARBA00023136"/>
    </source>
</evidence>
<evidence type="ECO:0000256" key="4">
    <source>
        <dbReference type="ARBA" id="ARBA00022692"/>
    </source>
</evidence>
<keyword evidence="9" id="KW-1185">Reference proteome</keyword>
<dbReference type="InterPro" id="IPR050171">
    <property type="entry name" value="MFS_Transporters"/>
</dbReference>
<dbReference type="GO" id="GO:0005886">
    <property type="term" value="C:plasma membrane"/>
    <property type="evidence" value="ECO:0007669"/>
    <property type="project" value="UniProtKB-SubCell"/>
</dbReference>
<dbReference type="AlphaFoldDB" id="A0A939HNS9"/>
<feature type="transmembrane region" description="Helical" evidence="7">
    <location>
        <begin position="248"/>
        <end position="269"/>
    </location>
</feature>
<gene>
    <name evidence="8" type="ORF">J2D77_04435</name>
</gene>
<keyword evidence="3" id="KW-1003">Cell membrane</keyword>
<feature type="transmembrane region" description="Helical" evidence="7">
    <location>
        <begin position="218"/>
        <end position="242"/>
    </location>
</feature>